<feature type="compositionally biased region" description="Basic and acidic residues" evidence="5">
    <location>
        <begin position="196"/>
        <end position="206"/>
    </location>
</feature>
<accession>A0A1R4H3W5</accession>
<dbReference type="PANTHER" id="PTHR34298:SF2">
    <property type="entry name" value="SEGREGATION AND CONDENSATION PROTEIN B"/>
    <property type="match status" value="1"/>
</dbReference>
<dbReference type="Gene3D" id="1.10.10.10">
    <property type="entry name" value="Winged helix-like DNA-binding domain superfamily/Winged helix DNA-binding domain"/>
    <property type="match status" value="2"/>
</dbReference>
<evidence type="ECO:0000256" key="1">
    <source>
        <dbReference type="ARBA" id="ARBA00022490"/>
    </source>
</evidence>
<evidence type="ECO:0000256" key="3">
    <source>
        <dbReference type="ARBA" id="ARBA00022829"/>
    </source>
</evidence>
<keyword evidence="2" id="KW-0132">Cell division</keyword>
<evidence type="ECO:0000256" key="4">
    <source>
        <dbReference type="ARBA" id="ARBA00023306"/>
    </source>
</evidence>
<proteinExistence type="predicted"/>
<dbReference type="GO" id="GO:0051301">
    <property type="term" value="P:cell division"/>
    <property type="evidence" value="ECO:0007669"/>
    <property type="project" value="UniProtKB-KW"/>
</dbReference>
<evidence type="ECO:0000313" key="7">
    <source>
        <dbReference type="Proteomes" id="UP000195667"/>
    </source>
</evidence>
<dbReference type="EMBL" id="FUKI01000057">
    <property type="protein sequence ID" value="SJM90540.1"/>
    <property type="molecule type" value="Genomic_DNA"/>
</dbReference>
<dbReference type="InterPro" id="IPR036390">
    <property type="entry name" value="WH_DNA-bd_sf"/>
</dbReference>
<dbReference type="SUPFAM" id="SSF46785">
    <property type="entry name" value="Winged helix' DNA-binding domain"/>
    <property type="match status" value="2"/>
</dbReference>
<organism evidence="6 7">
    <name type="scientific">Crenothrix polyspora</name>
    <dbReference type="NCBI Taxonomy" id="360316"/>
    <lineage>
        <taxon>Bacteria</taxon>
        <taxon>Pseudomonadati</taxon>
        <taxon>Pseudomonadota</taxon>
        <taxon>Gammaproteobacteria</taxon>
        <taxon>Methylococcales</taxon>
        <taxon>Crenotrichaceae</taxon>
        <taxon>Crenothrix</taxon>
    </lineage>
</organism>
<reference evidence="7" key="1">
    <citation type="submission" date="2017-02" db="EMBL/GenBank/DDBJ databases">
        <authorList>
            <person name="Daims H."/>
        </authorList>
    </citation>
    <scope>NUCLEOTIDE SEQUENCE [LARGE SCALE GENOMIC DNA]</scope>
</reference>
<gene>
    <name evidence="6" type="primary">scpB</name>
    <name evidence="6" type="ORF">CRENPOLYSF1_150019</name>
</gene>
<dbReference type="InterPro" id="IPR005234">
    <property type="entry name" value="ScpB_csome_segregation"/>
</dbReference>
<dbReference type="NCBIfam" id="TIGR00281">
    <property type="entry name" value="SMC-Scp complex subunit ScpB"/>
    <property type="match status" value="1"/>
</dbReference>
<dbReference type="RefSeq" id="WP_087142575.1">
    <property type="nucleotide sequence ID" value="NZ_FUKI01000057.1"/>
</dbReference>
<evidence type="ECO:0000256" key="2">
    <source>
        <dbReference type="ARBA" id="ARBA00022618"/>
    </source>
</evidence>
<dbReference type="PANTHER" id="PTHR34298">
    <property type="entry name" value="SEGREGATION AND CONDENSATION PROTEIN B"/>
    <property type="match status" value="1"/>
</dbReference>
<feature type="region of interest" description="Disordered" evidence="5">
    <location>
        <begin position="180"/>
        <end position="206"/>
    </location>
</feature>
<dbReference type="OrthoDB" id="9806226at2"/>
<dbReference type="AlphaFoldDB" id="A0A1R4H3W5"/>
<sequence length="206" mass="23570">MDIKHIVEAILFATQNPLTAKQIQQVFPEIEQPELDDIQRAIEAITIEYQPRPIELKRVASGYRFQVKPALSHWVSRLFEEKPPRYSRALLETLAIIAYRQPVTRGDIEDIRGVSVSSSIIQTLLEREWVRVVAHKEVPGRPGLYGTTKQFLDYFNISSLNELPTIQQIVDLDVSVDPQPMQVKSEEQETEQSAIKTRESTSETIS</sequence>
<evidence type="ECO:0000313" key="6">
    <source>
        <dbReference type="EMBL" id="SJM90540.1"/>
    </source>
</evidence>
<name>A0A1R4H3W5_9GAMM</name>
<dbReference type="Proteomes" id="UP000195667">
    <property type="component" value="Unassembled WGS sequence"/>
</dbReference>
<dbReference type="GO" id="GO:0051304">
    <property type="term" value="P:chromosome separation"/>
    <property type="evidence" value="ECO:0007669"/>
    <property type="project" value="InterPro"/>
</dbReference>
<dbReference type="InterPro" id="IPR036388">
    <property type="entry name" value="WH-like_DNA-bd_sf"/>
</dbReference>
<keyword evidence="3" id="KW-0159">Chromosome partition</keyword>
<dbReference type="Pfam" id="PF04079">
    <property type="entry name" value="SMC_ScpB"/>
    <property type="match status" value="1"/>
</dbReference>
<evidence type="ECO:0000256" key="5">
    <source>
        <dbReference type="SAM" id="MobiDB-lite"/>
    </source>
</evidence>
<keyword evidence="7" id="KW-1185">Reference proteome</keyword>
<dbReference type="PIRSF" id="PIRSF019345">
    <property type="entry name" value="ScpB"/>
    <property type="match status" value="1"/>
</dbReference>
<protein>
    <submittedName>
        <fullName evidence="6">Segregation and condensation protein B homolog</fullName>
    </submittedName>
</protein>
<keyword evidence="1" id="KW-0963">Cytoplasm</keyword>
<keyword evidence="4" id="KW-0131">Cell cycle</keyword>